<dbReference type="PANTHER" id="PTHR10668">
    <property type="entry name" value="PHYTOENE DEHYDROGENASE"/>
    <property type="match status" value="1"/>
</dbReference>
<evidence type="ECO:0000256" key="3">
    <source>
        <dbReference type="ARBA" id="ARBA00040298"/>
    </source>
</evidence>
<gene>
    <name evidence="5" type="ORF">GCM10023321_26560</name>
</gene>
<evidence type="ECO:0000313" key="5">
    <source>
        <dbReference type="EMBL" id="GAA5154544.1"/>
    </source>
</evidence>
<reference evidence="6" key="1">
    <citation type="journal article" date="2019" name="Int. J. Syst. Evol. Microbiol.">
        <title>The Global Catalogue of Microorganisms (GCM) 10K type strain sequencing project: providing services to taxonomists for standard genome sequencing and annotation.</title>
        <authorList>
            <consortium name="The Broad Institute Genomics Platform"/>
            <consortium name="The Broad Institute Genome Sequencing Center for Infectious Disease"/>
            <person name="Wu L."/>
            <person name="Ma J."/>
        </authorList>
    </citation>
    <scope>NUCLEOTIDE SEQUENCE [LARGE SCALE GENOMIC DNA]</scope>
    <source>
        <strain evidence="6">JCM 18303</strain>
    </source>
</reference>
<protein>
    <recommendedName>
        <fullName evidence="3">Pyridine nucleotide-disulfide oxidoreductase domain-containing protein 2</fullName>
    </recommendedName>
</protein>
<feature type="domain" description="Amine oxidase" evidence="4">
    <location>
        <begin position="13"/>
        <end position="314"/>
    </location>
</feature>
<dbReference type="InterPro" id="IPR002937">
    <property type="entry name" value="Amino_oxidase"/>
</dbReference>
<accession>A0ABP9PZQ5</accession>
<dbReference type="PANTHER" id="PTHR10668:SF103">
    <property type="entry name" value="PYRIDINE NUCLEOTIDE-DISULFIDE OXIDOREDUCTASE DOMAIN-CONTAINING PROTEIN 2"/>
    <property type="match status" value="1"/>
</dbReference>
<keyword evidence="6" id="KW-1185">Reference proteome</keyword>
<sequence length="525" mass="58092">MYDVIVVGGGHNGLTCAAYLAKAGKKVLVTEARDTVGGLCWTMELPGAPGYKVNPCGLEFLLTGVQPSVDHELELHRYGLRWVYPDTLSTWLGPNGEHLTVWKDRRRTVEEIRRFSRRDAVRYEQLVDEITSTMMSILPYLQGHPFRVRPAAVRDMLRNAVKGRKYLARGARVMLSSIESVVMEYFERDEVRIPLATYSLANFGPMHEPGSGLHLSLLTGLHEWGVRHPVGGSGSFPQALAACVRAHGGQIRTNAPVRHILVERGRAVGVVLESGEEIRAEQVVGAVDPTTLMTGLVEPEHVPAEVTEELRGLQVLRNNLYTFKIDAALSRRPSYPNHNLPDANAVTAPMICPSLGFLRRATARGMAGDFGAEIPLQLSLPSIDDRTLVPEGSKGESFYCYAFNTPVELSDDRDWATEAKAYVDNCLDLYEQYAPGFKDSIIDLHVTTPDDFASRYHVHRGNYEHADVTVAQLGPWRPVPSMAGYRTGVRNLWHSASGAFPMSFISGWPGRNTAQSVLRASAIRH</sequence>
<evidence type="ECO:0000256" key="1">
    <source>
        <dbReference type="ARBA" id="ARBA00037217"/>
    </source>
</evidence>
<dbReference type="InterPro" id="IPR036188">
    <property type="entry name" value="FAD/NAD-bd_sf"/>
</dbReference>
<name>A0ABP9PZQ5_9PSEU</name>
<dbReference type="Gene3D" id="3.50.50.60">
    <property type="entry name" value="FAD/NAD(P)-binding domain"/>
    <property type="match status" value="2"/>
</dbReference>
<organism evidence="5 6">
    <name type="scientific">Pseudonocardia eucalypti</name>
    <dbReference type="NCBI Taxonomy" id="648755"/>
    <lineage>
        <taxon>Bacteria</taxon>
        <taxon>Bacillati</taxon>
        <taxon>Actinomycetota</taxon>
        <taxon>Actinomycetes</taxon>
        <taxon>Pseudonocardiales</taxon>
        <taxon>Pseudonocardiaceae</taxon>
        <taxon>Pseudonocardia</taxon>
    </lineage>
</organism>
<dbReference type="RefSeq" id="WP_185061556.1">
    <property type="nucleotide sequence ID" value="NZ_BAABJP010000008.1"/>
</dbReference>
<evidence type="ECO:0000259" key="4">
    <source>
        <dbReference type="Pfam" id="PF01593"/>
    </source>
</evidence>
<dbReference type="EMBL" id="BAABJP010000008">
    <property type="protein sequence ID" value="GAA5154544.1"/>
    <property type="molecule type" value="Genomic_DNA"/>
</dbReference>
<comment type="caution">
    <text evidence="5">The sequence shown here is derived from an EMBL/GenBank/DDBJ whole genome shotgun (WGS) entry which is preliminary data.</text>
</comment>
<evidence type="ECO:0000256" key="2">
    <source>
        <dbReference type="ARBA" id="ARBA00038825"/>
    </source>
</evidence>
<dbReference type="Pfam" id="PF01593">
    <property type="entry name" value="Amino_oxidase"/>
    <property type="match status" value="1"/>
</dbReference>
<dbReference type="Proteomes" id="UP001428817">
    <property type="component" value="Unassembled WGS sequence"/>
</dbReference>
<comment type="subunit">
    <text evidence="2">Interacts with COX5B; this interaction may contribute to localize PYROXD2 to the inner face of the inner mitochondrial membrane.</text>
</comment>
<evidence type="ECO:0000313" key="6">
    <source>
        <dbReference type="Proteomes" id="UP001428817"/>
    </source>
</evidence>
<dbReference type="SUPFAM" id="SSF51905">
    <property type="entry name" value="FAD/NAD(P)-binding domain"/>
    <property type="match status" value="1"/>
</dbReference>
<comment type="function">
    <text evidence="1">Probable oxidoreductase that may play a role as regulator of mitochondrial function.</text>
</comment>
<proteinExistence type="predicted"/>